<evidence type="ECO:0000256" key="4">
    <source>
        <dbReference type="ARBA" id="ARBA00023015"/>
    </source>
</evidence>
<feature type="region of interest" description="Disordered" evidence="10">
    <location>
        <begin position="293"/>
        <end position="314"/>
    </location>
</feature>
<dbReference type="Gene3D" id="1.20.930.10">
    <property type="entry name" value="Conserved domain common to transcription factors TFIIS, elongin A, CRSP70"/>
    <property type="match status" value="1"/>
</dbReference>
<feature type="compositionally biased region" description="Polar residues" evidence="10">
    <location>
        <begin position="303"/>
        <end position="314"/>
    </location>
</feature>
<evidence type="ECO:0000256" key="3">
    <source>
        <dbReference type="ARBA" id="ARBA00019686"/>
    </source>
</evidence>
<dbReference type="AlphaFoldDB" id="A0ABD6E5U0"/>
<evidence type="ECO:0000256" key="5">
    <source>
        <dbReference type="ARBA" id="ARBA00023159"/>
    </source>
</evidence>
<dbReference type="InterPro" id="IPR017923">
    <property type="entry name" value="TFIIS_N"/>
</dbReference>
<protein>
    <recommendedName>
        <fullName evidence="3">Mediator of RNA polymerase II transcription subunit 26</fullName>
    </recommendedName>
    <alternativeName>
        <fullName evidence="8">Mediator complex subunit 26</fullName>
    </alternativeName>
</protein>
<evidence type="ECO:0000256" key="8">
    <source>
        <dbReference type="ARBA" id="ARBA00031968"/>
    </source>
</evidence>
<name>A0ABD6E5U0_9BILA</name>
<dbReference type="SMART" id="SM00509">
    <property type="entry name" value="TFS2N"/>
    <property type="match status" value="1"/>
</dbReference>
<dbReference type="InterPro" id="IPR042376">
    <property type="entry name" value="MED26"/>
</dbReference>
<dbReference type="GO" id="GO:0005634">
    <property type="term" value="C:nucleus"/>
    <property type="evidence" value="ECO:0007669"/>
    <property type="project" value="UniProtKB-SubCell"/>
</dbReference>
<dbReference type="PANTHER" id="PTHR15201:SF1">
    <property type="entry name" value="MEDIATOR OF RNA POLYMERASE II TRANSCRIPTION SUBUNIT 26"/>
    <property type="match status" value="1"/>
</dbReference>
<evidence type="ECO:0000256" key="9">
    <source>
        <dbReference type="PROSITE-ProRule" id="PRU00649"/>
    </source>
</evidence>
<feature type="domain" description="TFIIS N-terminal" evidence="11">
    <location>
        <begin position="24"/>
        <end position="103"/>
    </location>
</feature>
<evidence type="ECO:0000256" key="7">
    <source>
        <dbReference type="ARBA" id="ARBA00023242"/>
    </source>
</evidence>
<keyword evidence="7 9" id="KW-0539">Nucleus</keyword>
<evidence type="ECO:0000256" key="10">
    <source>
        <dbReference type="SAM" id="MobiDB-lite"/>
    </source>
</evidence>
<comment type="caution">
    <text evidence="12">The sequence shown here is derived from an EMBL/GenBank/DDBJ whole genome shotgun (WGS) entry which is preliminary data.</text>
</comment>
<sequence>MVACAVVAVQLSHPYWMQPLSAGSAVDQLKQQLLVAVENANISEATDVISKLEKSGLTKEILEITRIGAVVNDIRKRVYDSAPELSKRCRALIKCWQKLAEPRPSSSCGSHSNSVTPNLVSPAVRRGLTPGTPVRGGRVTSSGLSSDSLSCLSSPNVTPNGSYAPVQYGRLYSPQKEIAVTAVNMHKSYSVGADLARTTVGHSAVSDEDALRNGKRKAGHMKSPNVPGLLNGSNTSKRPKCTSAVSSPAISSHHSVVAARRANVQSTSELVAELSENLPQYLAIDLSEHEEKVKREQRRLTTEAASSQNEQANSQVHAQHLLHNVHAVASSPAIASLDQSVIKKKEKRKRKINNHCVSVASTKIESTQSEKTTSMMSQMSSSEETAIDSQKATTSKTSSSSLSIPMRHGKYDWYSVLPTLDQLRHKEQTHVKPSSDPRRAYIINTRGREVGNT</sequence>
<dbReference type="Pfam" id="PF08711">
    <property type="entry name" value="Med26"/>
    <property type="match status" value="1"/>
</dbReference>
<feature type="region of interest" description="Disordered" evidence="10">
    <location>
        <begin position="363"/>
        <end position="404"/>
    </location>
</feature>
<evidence type="ECO:0000256" key="2">
    <source>
        <dbReference type="ARBA" id="ARBA00009681"/>
    </source>
</evidence>
<gene>
    <name evidence="12" type="ORF">AB6A40_002072</name>
</gene>
<feature type="compositionally biased region" description="Polar residues" evidence="10">
    <location>
        <begin position="243"/>
        <end position="253"/>
    </location>
</feature>
<dbReference type="InterPro" id="IPR035441">
    <property type="entry name" value="TFIIS/LEDGF_dom_sf"/>
</dbReference>
<keyword evidence="4" id="KW-0805">Transcription regulation</keyword>
<feature type="compositionally biased region" description="Polar residues" evidence="10">
    <location>
        <begin position="104"/>
        <end position="119"/>
    </location>
</feature>
<proteinExistence type="inferred from homology"/>
<reference evidence="12 13" key="1">
    <citation type="submission" date="2024-08" db="EMBL/GenBank/DDBJ databases">
        <title>Gnathostoma spinigerum genome.</title>
        <authorList>
            <person name="Gonzalez-Bertolin B."/>
            <person name="Monzon S."/>
            <person name="Zaballos A."/>
            <person name="Jimenez P."/>
            <person name="Dekumyoy P."/>
            <person name="Varona S."/>
            <person name="Cuesta I."/>
            <person name="Sumanam S."/>
            <person name="Adisakwattana P."/>
            <person name="Gasser R.B."/>
            <person name="Hernandez-Gonzalez A."/>
            <person name="Young N.D."/>
            <person name="Perteguer M.J."/>
        </authorList>
    </citation>
    <scope>NUCLEOTIDE SEQUENCE [LARGE SCALE GENOMIC DNA]</scope>
    <source>
        <strain evidence="12">AL3</strain>
        <tissue evidence="12">Liver</tissue>
    </source>
</reference>
<evidence type="ECO:0000259" key="11">
    <source>
        <dbReference type="PROSITE" id="PS51319"/>
    </source>
</evidence>
<evidence type="ECO:0000313" key="13">
    <source>
        <dbReference type="Proteomes" id="UP001608902"/>
    </source>
</evidence>
<dbReference type="Proteomes" id="UP001608902">
    <property type="component" value="Unassembled WGS sequence"/>
</dbReference>
<keyword evidence="5" id="KW-0010">Activator</keyword>
<dbReference type="InterPro" id="IPR003617">
    <property type="entry name" value="TFIIS/CRSP70_N_sub"/>
</dbReference>
<comment type="similarity">
    <text evidence="2">Belongs to the Mediator complex subunit 26 family.</text>
</comment>
<dbReference type="PANTHER" id="PTHR15201">
    <property type="entry name" value="CRSP70"/>
    <property type="match status" value="1"/>
</dbReference>
<feature type="region of interest" description="Disordered" evidence="10">
    <location>
        <begin position="103"/>
        <end position="151"/>
    </location>
</feature>
<dbReference type="SUPFAM" id="SSF47676">
    <property type="entry name" value="Conserved domain common to transcription factors TFIIS, elongin A, CRSP70"/>
    <property type="match status" value="1"/>
</dbReference>
<dbReference type="EMBL" id="JBGFUD010000868">
    <property type="protein sequence ID" value="MFH4975363.1"/>
    <property type="molecule type" value="Genomic_DNA"/>
</dbReference>
<feature type="compositionally biased region" description="Low complexity" evidence="10">
    <location>
        <begin position="393"/>
        <end position="403"/>
    </location>
</feature>
<accession>A0ABD6E5U0</accession>
<organism evidence="12 13">
    <name type="scientific">Gnathostoma spinigerum</name>
    <dbReference type="NCBI Taxonomy" id="75299"/>
    <lineage>
        <taxon>Eukaryota</taxon>
        <taxon>Metazoa</taxon>
        <taxon>Ecdysozoa</taxon>
        <taxon>Nematoda</taxon>
        <taxon>Chromadorea</taxon>
        <taxon>Rhabditida</taxon>
        <taxon>Spirurina</taxon>
        <taxon>Gnathostomatomorpha</taxon>
        <taxon>Gnathostomatoidea</taxon>
        <taxon>Gnathostomatidae</taxon>
        <taxon>Gnathostoma</taxon>
    </lineage>
</organism>
<comment type="subcellular location">
    <subcellularLocation>
        <location evidence="1 9">Nucleus</location>
    </subcellularLocation>
</comment>
<dbReference type="CDD" id="cd00183">
    <property type="entry name" value="TFIIS_I"/>
    <property type="match status" value="1"/>
</dbReference>
<feature type="compositionally biased region" description="Low complexity" evidence="10">
    <location>
        <begin position="365"/>
        <end position="384"/>
    </location>
</feature>
<evidence type="ECO:0000256" key="6">
    <source>
        <dbReference type="ARBA" id="ARBA00023163"/>
    </source>
</evidence>
<feature type="region of interest" description="Disordered" evidence="10">
    <location>
        <begin position="201"/>
        <end position="253"/>
    </location>
</feature>
<evidence type="ECO:0000313" key="12">
    <source>
        <dbReference type="EMBL" id="MFH4975363.1"/>
    </source>
</evidence>
<dbReference type="PROSITE" id="PS51319">
    <property type="entry name" value="TFIIS_N"/>
    <property type="match status" value="1"/>
</dbReference>
<keyword evidence="6" id="KW-0804">Transcription</keyword>
<evidence type="ECO:0000256" key="1">
    <source>
        <dbReference type="ARBA" id="ARBA00004123"/>
    </source>
</evidence>
<feature type="compositionally biased region" description="Low complexity" evidence="10">
    <location>
        <begin position="141"/>
        <end position="151"/>
    </location>
</feature>
<keyword evidence="13" id="KW-1185">Reference proteome</keyword>